<feature type="signal peptide" evidence="1">
    <location>
        <begin position="1"/>
        <end position="26"/>
    </location>
</feature>
<evidence type="ECO:0008006" key="6">
    <source>
        <dbReference type="Google" id="ProtNLM"/>
    </source>
</evidence>
<accession>A0A1G6RXB7</accession>
<protein>
    <recommendedName>
        <fullName evidence="6">DUF5689 domain-containing protein</fullName>
    </recommendedName>
</protein>
<organism evidence="4 5">
    <name type="scientific">Williamwhitmania taraxaci</name>
    <dbReference type="NCBI Taxonomy" id="1640674"/>
    <lineage>
        <taxon>Bacteria</taxon>
        <taxon>Pseudomonadati</taxon>
        <taxon>Bacteroidota</taxon>
        <taxon>Bacteroidia</taxon>
        <taxon>Bacteroidales</taxon>
        <taxon>Williamwhitmaniaceae</taxon>
        <taxon>Williamwhitmania</taxon>
    </lineage>
</organism>
<evidence type="ECO:0000259" key="2">
    <source>
        <dbReference type="Pfam" id="PF16409"/>
    </source>
</evidence>
<feature type="chain" id="PRO_5011763755" description="DUF5689 domain-containing protein" evidence="1">
    <location>
        <begin position="27"/>
        <end position="458"/>
    </location>
</feature>
<keyword evidence="5" id="KW-1185">Reference proteome</keyword>
<dbReference type="RefSeq" id="WP_170830161.1">
    <property type="nucleotide sequence ID" value="NZ_FMYP01000082.1"/>
</dbReference>
<dbReference type="EMBL" id="FMYP01000082">
    <property type="protein sequence ID" value="SDD08607.1"/>
    <property type="molecule type" value="Genomic_DNA"/>
</dbReference>
<keyword evidence="1" id="KW-0732">Signal</keyword>
<proteinExistence type="predicted"/>
<dbReference type="Pfam" id="PF18942">
    <property type="entry name" value="DUF5689"/>
    <property type="match status" value="1"/>
</dbReference>
<name>A0A1G6RXB7_9BACT</name>
<evidence type="ECO:0000256" key="1">
    <source>
        <dbReference type="SAM" id="SignalP"/>
    </source>
</evidence>
<dbReference type="Proteomes" id="UP000199452">
    <property type="component" value="Unassembled WGS sequence"/>
</dbReference>
<evidence type="ECO:0000313" key="4">
    <source>
        <dbReference type="EMBL" id="SDD08607.1"/>
    </source>
</evidence>
<dbReference type="Pfam" id="PF16409">
    <property type="entry name" value="DUF5017"/>
    <property type="match status" value="1"/>
</dbReference>
<dbReference type="AlphaFoldDB" id="A0A1G6RXB7"/>
<evidence type="ECO:0000313" key="5">
    <source>
        <dbReference type="Proteomes" id="UP000199452"/>
    </source>
</evidence>
<dbReference type="NCBIfam" id="NF038128">
    <property type="entry name" value="choice_anch_J"/>
    <property type="match status" value="1"/>
</dbReference>
<sequence>MKTIFNRNVWSILLLSILITAGSCVKEDFDTVPPVTYSGLTATTTVKQLRTLYGSSTTTGLKKISALYSQSFYNDLKERGLDTTLVIKGVVVSSDSAGAFYKSVWIEDGTGGIEVLVEAKDMFSAYAFKPGWPVILKVSNLYAMRSSSSYDVQLGTPEVDNTLSRIDASNINDFVELSGLRGAENPLTVKLTDLNDSLKGRLIRLDGVEFLVTDTAKIFVDGTATTNRTLKDCDGNTIVLRTSGYSTFGALSLPNLNGSAVGVLTKFGASTYQLVVRSEKDFQFVNDRCVEPAVVFSESFTSVVKYADITLSGWTNFAEAGTKKWRGNVYNSDSYAEMTPFGSGEVSNIAWLITPGVDLPSTGVSALKFISEYHHWVDGATLEVFVSTDFSGTVGSATWIKIPARVPILSDGQFIWVNSGSVDLSAYAGQKIYVAFKYSGSGTSSTGFNIDNVIISNK</sequence>
<feature type="domain" description="DUF5689" evidence="3">
    <location>
        <begin position="54"/>
        <end position="281"/>
    </location>
</feature>
<dbReference type="STRING" id="1640674.SAMN05216323_10822"/>
<gene>
    <name evidence="4" type="ORF">SAMN05216323_10822</name>
</gene>
<reference evidence="4 5" key="1">
    <citation type="submission" date="2016-09" db="EMBL/GenBank/DDBJ databases">
        <authorList>
            <person name="Capua I."/>
            <person name="De Benedictis P."/>
            <person name="Joannis T."/>
            <person name="Lombin L.H."/>
            <person name="Cattoli G."/>
        </authorList>
    </citation>
    <scope>NUCLEOTIDE SEQUENCE [LARGE SCALE GENOMIC DNA]</scope>
    <source>
        <strain evidence="4 5">A7P-90m</strain>
    </source>
</reference>
<dbReference type="Gene3D" id="2.60.120.200">
    <property type="match status" value="1"/>
</dbReference>
<dbReference type="PROSITE" id="PS51257">
    <property type="entry name" value="PROKAR_LIPOPROTEIN"/>
    <property type="match status" value="1"/>
</dbReference>
<evidence type="ECO:0000259" key="3">
    <source>
        <dbReference type="Pfam" id="PF18942"/>
    </source>
</evidence>
<dbReference type="InterPro" id="IPR032185">
    <property type="entry name" value="DUF5017"/>
</dbReference>
<dbReference type="InterPro" id="IPR043744">
    <property type="entry name" value="DUF5689"/>
</dbReference>
<feature type="domain" description="DUF5017" evidence="2">
    <location>
        <begin position="365"/>
        <end position="456"/>
    </location>
</feature>